<dbReference type="NCBIfam" id="TIGR00392">
    <property type="entry name" value="ileS"/>
    <property type="match status" value="1"/>
</dbReference>
<keyword evidence="10" id="KW-0862">Zinc</keyword>
<dbReference type="InterPro" id="IPR001412">
    <property type="entry name" value="aa-tRNA-synth_I_CS"/>
</dbReference>
<dbReference type="Gene3D" id="3.40.50.620">
    <property type="entry name" value="HUPs"/>
    <property type="match status" value="2"/>
</dbReference>
<evidence type="ECO:0000256" key="8">
    <source>
        <dbReference type="ARBA" id="ARBA00025217"/>
    </source>
</evidence>
<keyword evidence="7 10" id="KW-0030">Aminoacyl-tRNA synthetase</keyword>
<comment type="subunit">
    <text evidence="10">Monomer.</text>
</comment>
<dbReference type="EC" id="6.1.1.5" evidence="10"/>
<feature type="short sequence motif" description="'KMSKS' region" evidence="10">
    <location>
        <begin position="611"/>
        <end position="615"/>
    </location>
</feature>
<dbReference type="PANTHER" id="PTHR42765">
    <property type="entry name" value="SOLEUCYL-TRNA SYNTHETASE"/>
    <property type="match status" value="1"/>
</dbReference>
<dbReference type="AlphaFoldDB" id="A0A849STG1"/>
<dbReference type="EMBL" id="JABFRW010000001">
    <property type="protein sequence ID" value="NOT32539.1"/>
    <property type="molecule type" value="Genomic_DNA"/>
</dbReference>
<dbReference type="GO" id="GO:0005524">
    <property type="term" value="F:ATP binding"/>
    <property type="evidence" value="ECO:0007669"/>
    <property type="project" value="UniProtKB-UniRule"/>
</dbReference>
<comment type="domain">
    <text evidence="10">IleRS has two distinct active sites: one for aminoacylation and one for editing. The misactivated valine is translocated from the active site to the editing site, which sterically excludes the correctly activated isoleucine. The single editing site contains two valyl binding pockets, one specific for each substrate (Val-AMP or Val-tRNA(Ile)).</text>
</comment>
<evidence type="ECO:0000256" key="10">
    <source>
        <dbReference type="HAMAP-Rule" id="MF_02002"/>
    </source>
</evidence>
<accession>A0A849STG1</accession>
<dbReference type="PRINTS" id="PR00984">
    <property type="entry name" value="TRNASYNTHILE"/>
</dbReference>
<dbReference type="HAMAP" id="MF_02002">
    <property type="entry name" value="Ile_tRNA_synth_type1"/>
    <property type="match status" value="1"/>
</dbReference>
<dbReference type="InterPro" id="IPR002301">
    <property type="entry name" value="Ile-tRNA-ligase"/>
</dbReference>
<feature type="domain" description="Methionyl/Valyl/Leucyl/Isoleucyl-tRNA synthetase anticodon-binding" evidence="12">
    <location>
        <begin position="693"/>
        <end position="850"/>
    </location>
</feature>
<comment type="catalytic activity">
    <reaction evidence="9 10">
        <text>tRNA(Ile) + L-isoleucine + ATP = L-isoleucyl-tRNA(Ile) + AMP + diphosphate</text>
        <dbReference type="Rhea" id="RHEA:11060"/>
        <dbReference type="Rhea" id="RHEA-COMP:9666"/>
        <dbReference type="Rhea" id="RHEA-COMP:9695"/>
        <dbReference type="ChEBI" id="CHEBI:30616"/>
        <dbReference type="ChEBI" id="CHEBI:33019"/>
        <dbReference type="ChEBI" id="CHEBI:58045"/>
        <dbReference type="ChEBI" id="CHEBI:78442"/>
        <dbReference type="ChEBI" id="CHEBI:78528"/>
        <dbReference type="ChEBI" id="CHEBI:456215"/>
        <dbReference type="EC" id="6.1.1.5"/>
    </reaction>
</comment>
<evidence type="ECO:0000256" key="5">
    <source>
        <dbReference type="ARBA" id="ARBA00022840"/>
    </source>
</evidence>
<evidence type="ECO:0000256" key="1">
    <source>
        <dbReference type="ARBA" id="ARBA00006887"/>
    </source>
</evidence>
<keyword evidence="2 10" id="KW-0963">Cytoplasm</keyword>
<dbReference type="InterPro" id="IPR050081">
    <property type="entry name" value="Ile-tRNA_ligase"/>
</dbReference>
<keyword evidence="4 10" id="KW-0547">Nucleotide-binding</keyword>
<protein>
    <recommendedName>
        <fullName evidence="10">Isoleucine--tRNA ligase</fullName>
        <ecNumber evidence="10">6.1.1.5</ecNumber>
    </recommendedName>
    <alternativeName>
        <fullName evidence="10">Isoleucyl-tRNA synthetase</fullName>
        <shortName evidence="10">IleRS</shortName>
    </alternativeName>
</protein>
<dbReference type="GO" id="GO:0006428">
    <property type="term" value="P:isoleucyl-tRNA aminoacylation"/>
    <property type="evidence" value="ECO:0007669"/>
    <property type="project" value="UniProtKB-UniRule"/>
</dbReference>
<feature type="domain" description="Aminoacyl-tRNA synthetase class Ia" evidence="11">
    <location>
        <begin position="28"/>
        <end position="649"/>
    </location>
</feature>
<dbReference type="InterPro" id="IPR013155">
    <property type="entry name" value="M/V/L/I-tRNA-synth_anticd-bd"/>
</dbReference>
<evidence type="ECO:0000256" key="7">
    <source>
        <dbReference type="ARBA" id="ARBA00023146"/>
    </source>
</evidence>
<dbReference type="InterPro" id="IPR014729">
    <property type="entry name" value="Rossmann-like_a/b/a_fold"/>
</dbReference>
<dbReference type="Gene3D" id="1.10.10.830">
    <property type="entry name" value="Ile-tRNA synthetase CP2 domain-like"/>
    <property type="match status" value="1"/>
</dbReference>
<evidence type="ECO:0000256" key="4">
    <source>
        <dbReference type="ARBA" id="ARBA00022741"/>
    </source>
</evidence>
<dbReference type="InterPro" id="IPR033708">
    <property type="entry name" value="Anticodon_Ile_BEm"/>
</dbReference>
<feature type="binding site" evidence="10">
    <location>
        <position position="570"/>
    </location>
    <ligand>
        <name>L-isoleucyl-5'-AMP</name>
        <dbReference type="ChEBI" id="CHEBI:178002"/>
    </ligand>
</feature>
<dbReference type="GO" id="GO:0004822">
    <property type="term" value="F:isoleucine-tRNA ligase activity"/>
    <property type="evidence" value="ECO:0007669"/>
    <property type="project" value="UniProtKB-UniRule"/>
</dbReference>
<dbReference type="SUPFAM" id="SSF52374">
    <property type="entry name" value="Nucleotidylyl transferase"/>
    <property type="match status" value="1"/>
</dbReference>
<dbReference type="Pfam" id="PF00133">
    <property type="entry name" value="tRNA-synt_1"/>
    <property type="match status" value="1"/>
</dbReference>
<dbReference type="Gene3D" id="3.90.740.10">
    <property type="entry name" value="Valyl/Leucyl/Isoleucyl-tRNA synthetase, editing domain"/>
    <property type="match status" value="1"/>
</dbReference>
<dbReference type="InterPro" id="IPR009080">
    <property type="entry name" value="tRNAsynth_Ia_anticodon-bd"/>
</dbReference>
<feature type="binding site" evidence="10">
    <location>
        <position position="900"/>
    </location>
    <ligand>
        <name>Zn(2+)</name>
        <dbReference type="ChEBI" id="CHEBI:29105"/>
    </ligand>
</feature>
<evidence type="ECO:0000313" key="13">
    <source>
        <dbReference type="EMBL" id="NOT32539.1"/>
    </source>
</evidence>
<dbReference type="InterPro" id="IPR023585">
    <property type="entry name" value="Ile-tRNA-ligase_type1"/>
</dbReference>
<dbReference type="GO" id="GO:0002161">
    <property type="term" value="F:aminoacyl-tRNA deacylase activity"/>
    <property type="evidence" value="ECO:0007669"/>
    <property type="project" value="InterPro"/>
</dbReference>
<dbReference type="SUPFAM" id="SSF50677">
    <property type="entry name" value="ValRS/IleRS/LeuRS editing domain"/>
    <property type="match status" value="1"/>
</dbReference>
<keyword evidence="10" id="KW-0479">Metal-binding</keyword>
<dbReference type="PANTHER" id="PTHR42765:SF1">
    <property type="entry name" value="ISOLEUCINE--TRNA LIGASE, MITOCHONDRIAL"/>
    <property type="match status" value="1"/>
</dbReference>
<evidence type="ECO:0000256" key="9">
    <source>
        <dbReference type="ARBA" id="ARBA00048359"/>
    </source>
</evidence>
<organism evidence="13 14">
    <name type="scientific">Eiseniibacteriota bacterium</name>
    <dbReference type="NCBI Taxonomy" id="2212470"/>
    <lineage>
        <taxon>Bacteria</taxon>
        <taxon>Candidatus Eiseniibacteriota</taxon>
    </lineage>
</organism>
<feature type="binding site" evidence="10">
    <location>
        <position position="920"/>
    </location>
    <ligand>
        <name>Zn(2+)</name>
        <dbReference type="ChEBI" id="CHEBI:29105"/>
    </ligand>
</feature>
<comment type="caution">
    <text evidence="13">The sequence shown here is derived from an EMBL/GenBank/DDBJ whole genome shotgun (WGS) entry which is preliminary data.</text>
</comment>
<dbReference type="Gene3D" id="1.10.730.20">
    <property type="match status" value="1"/>
</dbReference>
<feature type="short sequence motif" description="'HIGH' region" evidence="10">
    <location>
        <begin position="58"/>
        <end position="68"/>
    </location>
</feature>
<dbReference type="PROSITE" id="PS00178">
    <property type="entry name" value="AA_TRNA_LIGASE_I"/>
    <property type="match status" value="1"/>
</dbReference>
<keyword evidence="3 10" id="KW-0436">Ligase</keyword>
<evidence type="ECO:0000256" key="2">
    <source>
        <dbReference type="ARBA" id="ARBA00022490"/>
    </source>
</evidence>
<dbReference type="Pfam" id="PF08264">
    <property type="entry name" value="Anticodon_1"/>
    <property type="match status" value="1"/>
</dbReference>
<evidence type="ECO:0000259" key="12">
    <source>
        <dbReference type="Pfam" id="PF08264"/>
    </source>
</evidence>
<feature type="binding site" evidence="10">
    <location>
        <position position="923"/>
    </location>
    <ligand>
        <name>Zn(2+)</name>
        <dbReference type="ChEBI" id="CHEBI:29105"/>
    </ligand>
</feature>
<comment type="similarity">
    <text evidence="1 10">Belongs to the class-I aminoacyl-tRNA synthetase family. IleS type 1 subfamily.</text>
</comment>
<gene>
    <name evidence="10 13" type="primary">ileS</name>
    <name evidence="13" type="ORF">HOP12_00025</name>
</gene>
<dbReference type="CDD" id="cd07960">
    <property type="entry name" value="Anticodon_Ia_Ile_BEm"/>
    <property type="match status" value="1"/>
</dbReference>
<comment type="function">
    <text evidence="8 10">Catalyzes the attachment of isoleucine to tRNA(Ile). As IleRS can inadvertently accommodate and process structurally similar amino acids such as valine, to avoid such errors it has two additional distinct tRNA(Ile)-dependent editing activities. One activity is designated as 'pretransfer' editing and involves the hydrolysis of activated Val-AMP. The other activity is designated 'posttransfer' editing and involves deacylation of mischarged Val-tRNA(Ile).</text>
</comment>
<feature type="binding site" evidence="10">
    <location>
        <position position="614"/>
    </location>
    <ligand>
        <name>ATP</name>
        <dbReference type="ChEBI" id="CHEBI:30616"/>
    </ligand>
</feature>
<evidence type="ECO:0000256" key="3">
    <source>
        <dbReference type="ARBA" id="ARBA00022598"/>
    </source>
</evidence>
<keyword evidence="5 10" id="KW-0067">ATP-binding</keyword>
<evidence type="ECO:0000259" key="11">
    <source>
        <dbReference type="Pfam" id="PF00133"/>
    </source>
</evidence>
<dbReference type="GO" id="GO:0005829">
    <property type="term" value="C:cytosol"/>
    <property type="evidence" value="ECO:0007669"/>
    <property type="project" value="TreeGrafter"/>
</dbReference>
<evidence type="ECO:0000313" key="14">
    <source>
        <dbReference type="Proteomes" id="UP000580839"/>
    </source>
</evidence>
<name>A0A849STG1_UNCEI</name>
<dbReference type="GO" id="GO:0008270">
    <property type="term" value="F:zinc ion binding"/>
    <property type="evidence" value="ECO:0007669"/>
    <property type="project" value="UniProtKB-UniRule"/>
</dbReference>
<reference evidence="13 14" key="1">
    <citation type="submission" date="2020-04" db="EMBL/GenBank/DDBJ databases">
        <title>Metagenomic profiling of ammonia- and methane-oxidizing microorganisms in a Dutch drinking water treatment plant.</title>
        <authorList>
            <person name="Poghosyan L."/>
            <person name="Leucker S."/>
        </authorList>
    </citation>
    <scope>NUCLEOTIDE SEQUENCE [LARGE SCALE GENOMIC DNA]</scope>
    <source>
        <strain evidence="13">S-RSF-IL-03</strain>
    </source>
</reference>
<dbReference type="InterPro" id="IPR009008">
    <property type="entry name" value="Val/Leu/Ile-tRNA-synth_edit"/>
</dbReference>
<feature type="binding site" evidence="10">
    <location>
        <position position="903"/>
    </location>
    <ligand>
        <name>Zn(2+)</name>
        <dbReference type="ChEBI" id="CHEBI:29105"/>
    </ligand>
</feature>
<comment type="subcellular location">
    <subcellularLocation>
        <location evidence="10">Cytoplasm</location>
    </subcellularLocation>
</comment>
<sequence>MAGYRDTLNLPRTDFPMKADLPGREPERLRWWAERGEYQRLREQKRGRPLLILHDGPPYSNAHIHMGTASNKVWKDAVVRSSSLLGFDSPYVPGWDNHGMPIEIQVTKEFREKKLQPDRIELRRRCREYAAEWVAVQRAEFERLGIWGEWSKPYLTMEHAFEAEIVRTFAGLAEAGFVQRGMRSIHWCPTDRTALAEAEIEYQDIPSPSIHVAFPLREDAQGVFAGLSPAVEAVAWTTTPWTLPANLGLMVDPEAPYVVVRHGDRHLLIAAPRLEAVEKVLGSALPEVRRVAGRELLGVLFEAPWGNASRVVDGTPFVSMQDGTGLVHTAPGHGKEDFAVGLREGLGVVNPVDDAGRFELGAEPFVGRSVLDVDADVITWLGERGRLLASGTLTHSYPHCWRCRRPVIFRATRQWFMMIDHHDHRERAMTEVERVKWEPEGARNRIRDAVRLRPDWCLSRQRSWGVGIPALYCESCNAALLEPRVMKRAAELTREHGSDAWFEQPVEAFLPSGFRCPQCEAAGPFRKETDILDVWFDSGSTHRAIQVTHPEFGEAWQRAVREAGRIVYFEGPDQHRGWFNSSLMVGVGLTGHAPYTDVLTHGWVLDRDGRAMHKSLGNVIAPDSIIVRYGADIVRWWALATDWRNDVRVGDEILQRVADAYRKVRNTFRFLLGNLDDFRPEHAVPFARLTPVDRAFASHLAARLERMREDYRNFLFHRVTDALLDVCTVDLSAVFLDVAKNRLYTLAADDPARRSAQTVLWRALHDLAVAASPILVFTAEEVWQSHPGLVATCESVHLSEWPEHTREAVHEGPAGDDWAFLLEIRGIVNAAIEPLRAAKTLATTQEAEVTLTAAPPTIARLAQLGGELLGFLLVARAELIEDLDATDVRVEVQKTSLPRCERCWTHRPDVDDTPGQAALCSRCNRVLAARS</sequence>
<proteinExistence type="inferred from homology"/>
<comment type="cofactor">
    <cofactor evidence="10">
        <name>Zn(2+)</name>
        <dbReference type="ChEBI" id="CHEBI:29105"/>
    </cofactor>
    <text evidence="10">Binds 1 zinc ion per subunit.</text>
</comment>
<dbReference type="SUPFAM" id="SSF47323">
    <property type="entry name" value="Anticodon-binding domain of a subclass of class I aminoacyl-tRNA synthetases"/>
    <property type="match status" value="1"/>
</dbReference>
<keyword evidence="6 10" id="KW-0648">Protein biosynthesis</keyword>
<evidence type="ECO:0000256" key="6">
    <source>
        <dbReference type="ARBA" id="ARBA00022917"/>
    </source>
</evidence>
<dbReference type="InterPro" id="IPR002300">
    <property type="entry name" value="aa-tRNA-synth_Ia"/>
</dbReference>
<dbReference type="Proteomes" id="UP000580839">
    <property type="component" value="Unassembled WGS sequence"/>
</dbReference>
<dbReference type="GO" id="GO:0000049">
    <property type="term" value="F:tRNA binding"/>
    <property type="evidence" value="ECO:0007669"/>
    <property type="project" value="InterPro"/>
</dbReference>